<feature type="region of interest" description="Disordered" evidence="1">
    <location>
        <begin position="1"/>
        <end position="44"/>
    </location>
</feature>
<dbReference type="Proteomes" id="UP000838412">
    <property type="component" value="Chromosome 8"/>
</dbReference>
<evidence type="ECO:0000256" key="1">
    <source>
        <dbReference type="SAM" id="MobiDB-lite"/>
    </source>
</evidence>
<feature type="compositionally biased region" description="Polar residues" evidence="1">
    <location>
        <begin position="289"/>
        <end position="303"/>
    </location>
</feature>
<dbReference type="EMBL" id="OV696693">
    <property type="protein sequence ID" value="CAH1272035.1"/>
    <property type="molecule type" value="Genomic_DNA"/>
</dbReference>
<feature type="region of interest" description="Disordered" evidence="1">
    <location>
        <begin position="338"/>
        <end position="382"/>
    </location>
</feature>
<keyword evidence="2" id="KW-0812">Transmembrane</keyword>
<feature type="transmembrane region" description="Helical" evidence="2">
    <location>
        <begin position="51"/>
        <end position="72"/>
    </location>
</feature>
<feature type="compositionally biased region" description="Basic and acidic residues" evidence="1">
    <location>
        <begin position="247"/>
        <end position="262"/>
    </location>
</feature>
<keyword evidence="2" id="KW-1133">Transmembrane helix</keyword>
<feature type="region of interest" description="Disordered" evidence="1">
    <location>
        <begin position="87"/>
        <end position="141"/>
    </location>
</feature>
<feature type="region of interest" description="Disordered" evidence="1">
    <location>
        <begin position="227"/>
        <end position="310"/>
    </location>
</feature>
<dbReference type="AlphaFoldDB" id="A0A8K0F2P7"/>
<feature type="compositionally biased region" description="Basic and acidic residues" evidence="1">
    <location>
        <begin position="230"/>
        <end position="240"/>
    </location>
</feature>
<gene>
    <name evidence="3" type="primary">Hypp4757</name>
    <name evidence="3" type="ORF">BLAG_LOCUS23813</name>
</gene>
<feature type="compositionally biased region" description="Polar residues" evidence="1">
    <location>
        <begin position="364"/>
        <end position="375"/>
    </location>
</feature>
<evidence type="ECO:0000313" key="3">
    <source>
        <dbReference type="EMBL" id="CAH1272035.1"/>
    </source>
</evidence>
<protein>
    <submittedName>
        <fullName evidence="3">Hypp4757 protein</fullName>
    </submittedName>
</protein>
<keyword evidence="4" id="KW-1185">Reference proteome</keyword>
<reference evidence="3" key="1">
    <citation type="submission" date="2022-01" db="EMBL/GenBank/DDBJ databases">
        <authorList>
            <person name="Braso-Vives M."/>
        </authorList>
    </citation>
    <scope>NUCLEOTIDE SEQUENCE</scope>
</reference>
<evidence type="ECO:0000256" key="2">
    <source>
        <dbReference type="SAM" id="Phobius"/>
    </source>
</evidence>
<evidence type="ECO:0000313" key="4">
    <source>
        <dbReference type="Proteomes" id="UP000838412"/>
    </source>
</evidence>
<keyword evidence="2" id="KW-0472">Membrane</keyword>
<sequence length="419" mass="45779">METTPWTTDSTGIWMTEATPEASVPRLTRSSGQTTPGEAAPPPPVGSSAGLVAGVVIGVLALILLGVVFFILKKRGIIFNRDDAGVSAERTDPEGEGDTFKNLLRERRAGNRSQGDPLPIPNSNNYTSPPERPGRRTRPAHNVNVIRSQEDPLPIPDDDNTYLSLLDETGERPALTGAQGDALPIPDDDNTYLSLLDETGERPALTGAQGGALPMPDDNTYLSLVDETESERRNQNRSQEDTTYINLHEETREKPIHSRRQGDPLPTPDDDTYTDLIEATRERSLPVPDNNTYTSLLNQQNQPDGAESTYLNVRPGHAQRVQPYANVDFDGSPRPYANVDFDGSAQSPPSPHVSESQHEMANLEGSTYENCSPSYGNVDADGNAAEASFMNHENADNLYEDVNRDTSLYSDCEPTYANQ</sequence>
<dbReference type="CDD" id="cd12087">
    <property type="entry name" value="TM_EGFR-like"/>
    <property type="match status" value="1"/>
</dbReference>
<name>A0A8K0F2P7_BRALA</name>
<dbReference type="OrthoDB" id="10451926at2759"/>
<accession>A0A8K0F2P7</accession>
<feature type="compositionally biased region" description="Polar residues" evidence="1">
    <location>
        <begin position="1"/>
        <end position="13"/>
    </location>
</feature>
<organism evidence="3 4">
    <name type="scientific">Branchiostoma lanceolatum</name>
    <name type="common">Common lancelet</name>
    <name type="synonym">Amphioxus lanceolatum</name>
    <dbReference type="NCBI Taxonomy" id="7740"/>
    <lineage>
        <taxon>Eukaryota</taxon>
        <taxon>Metazoa</taxon>
        <taxon>Chordata</taxon>
        <taxon>Cephalochordata</taxon>
        <taxon>Leptocardii</taxon>
        <taxon>Amphioxiformes</taxon>
        <taxon>Branchiostomatidae</taxon>
        <taxon>Branchiostoma</taxon>
    </lineage>
</organism>
<proteinExistence type="predicted"/>